<keyword evidence="7" id="KW-0807">Transducer</keyword>
<dbReference type="GO" id="GO:0005886">
    <property type="term" value="C:plasma membrane"/>
    <property type="evidence" value="ECO:0007669"/>
    <property type="project" value="UniProtKB-ARBA"/>
</dbReference>
<keyword evidence="8" id="KW-0175">Coiled coil</keyword>
<evidence type="ECO:0000259" key="11">
    <source>
        <dbReference type="PROSITE" id="PS50262"/>
    </source>
</evidence>
<dbReference type="Proteomes" id="UP001488838">
    <property type="component" value="Unassembled WGS sequence"/>
</dbReference>
<comment type="caution">
    <text evidence="12">The sequence shown here is derived from an EMBL/GenBank/DDBJ whole genome shotgun (WGS) entry which is preliminary data.</text>
</comment>
<dbReference type="Gene3D" id="1.20.1070.10">
    <property type="entry name" value="Rhodopsin 7-helix transmembrane proteins"/>
    <property type="match status" value="1"/>
</dbReference>
<keyword evidence="5 10" id="KW-0472">Membrane</keyword>
<dbReference type="EMBL" id="JBBHLL010000525">
    <property type="protein sequence ID" value="KAK7800993.1"/>
    <property type="molecule type" value="Genomic_DNA"/>
</dbReference>
<dbReference type="Pfam" id="PF00001">
    <property type="entry name" value="7tm_1"/>
    <property type="match status" value="1"/>
</dbReference>
<accession>A0AAW0HHI3</accession>
<feature type="compositionally biased region" description="Basic residues" evidence="9">
    <location>
        <begin position="325"/>
        <end position="337"/>
    </location>
</feature>
<evidence type="ECO:0000256" key="7">
    <source>
        <dbReference type="ARBA" id="ARBA00023224"/>
    </source>
</evidence>
<evidence type="ECO:0000256" key="1">
    <source>
        <dbReference type="ARBA" id="ARBA00004141"/>
    </source>
</evidence>
<feature type="transmembrane region" description="Helical" evidence="10">
    <location>
        <begin position="29"/>
        <end position="47"/>
    </location>
</feature>
<feature type="coiled-coil region" evidence="8">
    <location>
        <begin position="164"/>
        <end position="191"/>
    </location>
</feature>
<dbReference type="InterPro" id="IPR050427">
    <property type="entry name" value="Olfactory_Receptors"/>
</dbReference>
<evidence type="ECO:0000256" key="10">
    <source>
        <dbReference type="SAM" id="Phobius"/>
    </source>
</evidence>
<evidence type="ECO:0000256" key="4">
    <source>
        <dbReference type="ARBA" id="ARBA00023040"/>
    </source>
</evidence>
<evidence type="ECO:0000256" key="2">
    <source>
        <dbReference type="ARBA" id="ARBA00022692"/>
    </source>
</evidence>
<name>A0AAW0HHI3_MYOGA</name>
<dbReference type="PROSITE" id="PS50262">
    <property type="entry name" value="G_PROTEIN_RECEP_F1_2"/>
    <property type="match status" value="1"/>
</dbReference>
<dbReference type="InterPro" id="IPR000276">
    <property type="entry name" value="GPCR_Rhodpsn"/>
</dbReference>
<dbReference type="AlphaFoldDB" id="A0AAW0HHI3"/>
<evidence type="ECO:0000256" key="6">
    <source>
        <dbReference type="ARBA" id="ARBA00023170"/>
    </source>
</evidence>
<keyword evidence="3 10" id="KW-1133">Transmembrane helix</keyword>
<dbReference type="SUPFAM" id="SSF81321">
    <property type="entry name" value="Family A G protein-coupled receptor-like"/>
    <property type="match status" value="1"/>
</dbReference>
<keyword evidence="6" id="KW-0675">Receptor</keyword>
<dbReference type="InterPro" id="IPR017452">
    <property type="entry name" value="GPCR_Rhodpsn_7TM"/>
</dbReference>
<protein>
    <recommendedName>
        <fullName evidence="11">G-protein coupled receptors family 1 profile domain-containing protein</fullName>
    </recommendedName>
</protein>
<keyword evidence="2 10" id="KW-0812">Transmembrane</keyword>
<sequence length="579" mass="67565">MVLLIAMAFDRYTAICKPLRYLSIMSPKICISFVVTGWVTGVVHALSQFSFVISLPFCGPNKVDSFYCDFPRIIQLACTDGDKFEFVVAANSGFMSMGAFFLLLLSYVFILVTVWKRSSEMGRRQGKTSSNNLENNMKTPDPKDPTIEGLEHLNPEEVEKSAIMKAIESLKQDMNNSLKELDEKYNKKFEEMSIEMGEKYNKKFEEISKSVNDTLRNQEKKPTIKQVKETVQELKTEMEAMKKTQTENRMDMENLATVLKTAWYWHKNREVDIWNRIEDPDINPQTYEHLIFDKGAKDPSPDDGWRYKRKPTLEHRTEPSMFQMRSRRRKNIKKKTSGPREEVEKSDIMKTIESLKQDMNNSLKELNEKYNKKIEEMSKEMDEKYNKKSEEMSKSVNDTLGNQEKTIKQVMETVQELKTEMEAMKKTQTEGRLDMKNLDPSSDNGWRYRRRPTMEHRTEPLMVQMRSRRRKNMKKKLMTAREMRKKENGLWNLPPYLWKAFESNPKRSQGTMPCGKSKALNPPSRSRKEQELFLGQGPRRQSGSLGGGKVMWNKEALQQELEGPFAPFPDSLPRNTLTI</sequence>
<feature type="region of interest" description="Disordered" evidence="9">
    <location>
        <begin position="123"/>
        <end position="148"/>
    </location>
</feature>
<comment type="subcellular location">
    <subcellularLocation>
        <location evidence="1">Membrane</location>
        <topology evidence="1">Multi-pass membrane protein</topology>
    </subcellularLocation>
</comment>
<dbReference type="GO" id="GO:0004930">
    <property type="term" value="F:G protein-coupled receptor activity"/>
    <property type="evidence" value="ECO:0007669"/>
    <property type="project" value="UniProtKB-KW"/>
</dbReference>
<feature type="region of interest" description="Disordered" evidence="9">
    <location>
        <begin position="320"/>
        <end position="345"/>
    </location>
</feature>
<evidence type="ECO:0000256" key="8">
    <source>
        <dbReference type="SAM" id="Coils"/>
    </source>
</evidence>
<keyword evidence="4" id="KW-0297">G-protein coupled receptor</keyword>
<reference evidence="12 13" key="1">
    <citation type="journal article" date="2023" name="bioRxiv">
        <title>Conserved and derived expression patterns and positive selection on dental genes reveal complex evolutionary context of ever-growing rodent molars.</title>
        <authorList>
            <person name="Calamari Z.T."/>
            <person name="Song A."/>
            <person name="Cohen E."/>
            <person name="Akter M."/>
            <person name="Roy R.D."/>
            <person name="Hallikas O."/>
            <person name="Christensen M.M."/>
            <person name="Li P."/>
            <person name="Marangoni P."/>
            <person name="Jernvall J."/>
            <person name="Klein O.D."/>
        </authorList>
    </citation>
    <scope>NUCLEOTIDE SEQUENCE [LARGE SCALE GENOMIC DNA]</scope>
    <source>
        <strain evidence="12">V071</strain>
    </source>
</reference>
<feature type="compositionally biased region" description="Polar residues" evidence="9">
    <location>
        <begin position="127"/>
        <end position="138"/>
    </location>
</feature>
<dbReference type="PRINTS" id="PR00245">
    <property type="entry name" value="OLFACTORYR"/>
</dbReference>
<dbReference type="InterPro" id="IPR000725">
    <property type="entry name" value="Olfact_rcpt"/>
</dbReference>
<proteinExistence type="predicted"/>
<evidence type="ECO:0000256" key="5">
    <source>
        <dbReference type="ARBA" id="ARBA00023136"/>
    </source>
</evidence>
<evidence type="ECO:0000313" key="12">
    <source>
        <dbReference type="EMBL" id="KAK7800993.1"/>
    </source>
</evidence>
<dbReference type="PANTHER" id="PTHR48002">
    <property type="entry name" value="OLFACTORY RECEPTOR"/>
    <property type="match status" value="1"/>
</dbReference>
<evidence type="ECO:0000256" key="9">
    <source>
        <dbReference type="SAM" id="MobiDB-lite"/>
    </source>
</evidence>
<dbReference type="GO" id="GO:0004984">
    <property type="term" value="F:olfactory receptor activity"/>
    <property type="evidence" value="ECO:0007669"/>
    <property type="project" value="InterPro"/>
</dbReference>
<feature type="domain" description="G-protein coupled receptors family 1 profile" evidence="11">
    <location>
        <begin position="1"/>
        <end position="139"/>
    </location>
</feature>
<gene>
    <name evidence="12" type="ORF">U0070_010263</name>
</gene>
<feature type="coiled-coil region" evidence="8">
    <location>
        <begin position="349"/>
        <end position="427"/>
    </location>
</feature>
<organism evidence="12 13">
    <name type="scientific">Myodes glareolus</name>
    <name type="common">Bank vole</name>
    <name type="synonym">Clethrionomys glareolus</name>
    <dbReference type="NCBI Taxonomy" id="447135"/>
    <lineage>
        <taxon>Eukaryota</taxon>
        <taxon>Metazoa</taxon>
        <taxon>Chordata</taxon>
        <taxon>Craniata</taxon>
        <taxon>Vertebrata</taxon>
        <taxon>Euteleostomi</taxon>
        <taxon>Mammalia</taxon>
        <taxon>Eutheria</taxon>
        <taxon>Euarchontoglires</taxon>
        <taxon>Glires</taxon>
        <taxon>Rodentia</taxon>
        <taxon>Myomorpha</taxon>
        <taxon>Muroidea</taxon>
        <taxon>Cricetidae</taxon>
        <taxon>Arvicolinae</taxon>
        <taxon>Myodes</taxon>
    </lineage>
</organism>
<feature type="region of interest" description="Disordered" evidence="9">
    <location>
        <begin position="505"/>
        <end position="551"/>
    </location>
</feature>
<evidence type="ECO:0000256" key="3">
    <source>
        <dbReference type="ARBA" id="ARBA00022989"/>
    </source>
</evidence>
<feature type="transmembrane region" description="Helical" evidence="10">
    <location>
        <begin position="94"/>
        <end position="115"/>
    </location>
</feature>
<evidence type="ECO:0000313" key="13">
    <source>
        <dbReference type="Proteomes" id="UP001488838"/>
    </source>
</evidence>
<keyword evidence="13" id="KW-1185">Reference proteome</keyword>